<evidence type="ECO:0000313" key="4">
    <source>
        <dbReference type="Proteomes" id="UP000779574"/>
    </source>
</evidence>
<feature type="region of interest" description="Disordered" evidence="2">
    <location>
        <begin position="97"/>
        <end position="159"/>
    </location>
</feature>
<dbReference type="InterPro" id="IPR018608">
    <property type="entry name" value="Gti1/Pac2"/>
</dbReference>
<feature type="compositionally biased region" description="Polar residues" evidence="2">
    <location>
        <begin position="319"/>
        <end position="336"/>
    </location>
</feature>
<accession>A0A9P8DW36</accession>
<dbReference type="OrthoDB" id="5319641at2759"/>
<name>A0A9P8DW36_AURME</name>
<proteinExistence type="inferred from homology"/>
<comment type="caution">
    <text evidence="3">The sequence shown here is derived from an EMBL/GenBank/DDBJ whole genome shotgun (WGS) entry which is preliminary data.</text>
</comment>
<dbReference type="AlphaFoldDB" id="A0A9P8DW36"/>
<dbReference type="PANTHER" id="PTHR28027">
    <property type="entry name" value="TRANSCRIPTIONAL REGULATOR MIT1"/>
    <property type="match status" value="1"/>
</dbReference>
<sequence>MSGSGSGSGPLQPTWHGFIQNSMDGLVLFEACLSGKLHHVPRRPHDRERASLIKSGSVFIYEENASGIKRWTDGVAWSPSRILGNFLIYRELEKPFPPGEKKRAMKRKRSSQEPEGRRESEDNEVSEYNRLPPTPPSPANPSDAKSAAPGTTDSEKEVERQLIGSLVDSYGFRPNGLVKKTMSISLNGVSHHLVSYYTVEDVKQRKLQRPLTDSRLNGIAIRPELYLKQNFRAPVEEQDQFAVDHSGHAYPQLGYSHMVAPSGYMMRQSYVAPGYPPMYGAAPVSTGAGVYNSLPATAPAPSWPQSYSAAPSQQGYNSYYSRADASTPQASTTSYTPMPPMQSQYQSPMRTPAQSYGPPSSMATSSTPVATQSQYQPAQTATATQYQPTSYGVQPSSHQSASPQQQSMRSPPVGPPPQSMNAYPSRSNLPNNLPSMSSYRQYTSQSGGSQGEMPSIGMASGYGSNHSQPSSGSYGAPSYGPPSSLSAPQSYRHSSDTAPPVQSTQYYNDGKPAVSNYS</sequence>
<feature type="compositionally biased region" description="Basic and acidic residues" evidence="2">
    <location>
        <begin position="110"/>
        <end position="120"/>
    </location>
</feature>
<reference evidence="3" key="1">
    <citation type="journal article" date="2021" name="J Fungi (Basel)">
        <title>Virulence traits and population genomics of the black yeast Aureobasidium melanogenum.</title>
        <authorList>
            <person name="Cernosa A."/>
            <person name="Sun X."/>
            <person name="Gostincar C."/>
            <person name="Fang C."/>
            <person name="Gunde-Cimerman N."/>
            <person name="Song Z."/>
        </authorList>
    </citation>
    <scope>NUCLEOTIDE SEQUENCE</scope>
    <source>
        <strain evidence="3">EXF-9911</strain>
    </source>
</reference>
<dbReference type="PANTHER" id="PTHR28027:SF2">
    <property type="entry name" value="TRANSCRIPTIONAL REGULATOR MIT1"/>
    <property type="match status" value="1"/>
</dbReference>
<dbReference type="Proteomes" id="UP000779574">
    <property type="component" value="Unassembled WGS sequence"/>
</dbReference>
<organism evidence="3 4">
    <name type="scientific">Aureobasidium melanogenum</name>
    <name type="common">Aureobasidium pullulans var. melanogenum</name>
    <dbReference type="NCBI Taxonomy" id="46634"/>
    <lineage>
        <taxon>Eukaryota</taxon>
        <taxon>Fungi</taxon>
        <taxon>Dikarya</taxon>
        <taxon>Ascomycota</taxon>
        <taxon>Pezizomycotina</taxon>
        <taxon>Dothideomycetes</taxon>
        <taxon>Dothideomycetidae</taxon>
        <taxon>Dothideales</taxon>
        <taxon>Saccotheciaceae</taxon>
        <taxon>Aureobasidium</taxon>
    </lineage>
</organism>
<evidence type="ECO:0000256" key="2">
    <source>
        <dbReference type="SAM" id="MobiDB-lite"/>
    </source>
</evidence>
<evidence type="ECO:0000256" key="1">
    <source>
        <dbReference type="ARBA" id="ARBA00008359"/>
    </source>
</evidence>
<gene>
    <name evidence="3" type="ORF">KCU76_g19735</name>
</gene>
<protein>
    <submittedName>
        <fullName evidence="3">Uncharacterized protein</fullName>
    </submittedName>
</protein>
<comment type="similarity">
    <text evidence="1">Belongs to the MIT1/WOR1 family.</text>
</comment>
<feature type="compositionally biased region" description="Low complexity" evidence="2">
    <location>
        <begin position="424"/>
        <end position="438"/>
    </location>
</feature>
<feature type="compositionally biased region" description="Low complexity" evidence="2">
    <location>
        <begin position="469"/>
        <end position="488"/>
    </location>
</feature>
<dbReference type="Pfam" id="PF09729">
    <property type="entry name" value="Gti1_Pac2"/>
    <property type="match status" value="1"/>
</dbReference>
<feature type="non-terminal residue" evidence="3">
    <location>
        <position position="518"/>
    </location>
</feature>
<dbReference type="GO" id="GO:0003677">
    <property type="term" value="F:DNA binding"/>
    <property type="evidence" value="ECO:0007669"/>
    <property type="project" value="TreeGrafter"/>
</dbReference>
<feature type="compositionally biased region" description="Polar residues" evidence="2">
    <location>
        <begin position="489"/>
        <end position="507"/>
    </location>
</feature>
<evidence type="ECO:0000313" key="3">
    <source>
        <dbReference type="EMBL" id="KAG9659486.1"/>
    </source>
</evidence>
<feature type="compositionally biased region" description="Polar residues" evidence="2">
    <location>
        <begin position="352"/>
        <end position="369"/>
    </location>
</feature>
<feature type="compositionally biased region" description="Low complexity" evidence="2">
    <location>
        <begin position="370"/>
        <end position="407"/>
    </location>
</feature>
<feature type="region of interest" description="Disordered" evidence="2">
    <location>
        <begin position="319"/>
        <end position="518"/>
    </location>
</feature>
<reference evidence="3" key="2">
    <citation type="submission" date="2021-08" db="EMBL/GenBank/DDBJ databases">
        <authorList>
            <person name="Gostincar C."/>
            <person name="Sun X."/>
            <person name="Song Z."/>
            <person name="Gunde-Cimerman N."/>
        </authorList>
    </citation>
    <scope>NUCLEOTIDE SEQUENCE</scope>
    <source>
        <strain evidence="3">EXF-9911</strain>
    </source>
</reference>
<dbReference type="EMBL" id="JAHFXF010002141">
    <property type="protein sequence ID" value="KAG9659486.1"/>
    <property type="molecule type" value="Genomic_DNA"/>
</dbReference>